<name>A0A7G9WH27_9FIRM</name>
<keyword evidence="1" id="KW-0808">Transferase</keyword>
<dbReference type="GO" id="GO:0016740">
    <property type="term" value="F:transferase activity"/>
    <property type="evidence" value="ECO:0007669"/>
    <property type="project" value="UniProtKB-KW"/>
</dbReference>
<protein>
    <submittedName>
        <fullName evidence="1">Glycosyltransferase family 4 protein</fullName>
    </submittedName>
</protein>
<dbReference type="Proteomes" id="UP000516046">
    <property type="component" value="Chromosome"/>
</dbReference>
<sequence length="396" mass="44813">MKLLYLTFQEDSVLYAGVVKKIRGQSAAFAKLGFSVTYSLWQGNNFRFQGNVSQTVPISAEHGIMKRFYEIAAEHLQHHTYDVLYVRLDMIDFGVVQLLRTARAAGVQKIILEIPNYPYLDTYRNSYRFVENKVQRAVSAVKVNLRAAQDQLAGSKLRGLCDAVILFGDDAQTFYGVKAMNATNGINCDALPAVPWPKSGSTIQLIGVAGTLWWQAYDRVLQGMHNYYAKNKKPQYDFRFTLVGGDAKEMPEFRKTVETLGLADRVEMPGFKTGNDLQVFYNRADVGISTLGCFRRGITRCSSLKAREYAAVGLPFLYAYDDDSLPGDVAWALRVPNDETPVDMERLAQFVLSCRRDPRTVLEERNFAEETYDWVAILRKFLEFAGFDFPPLSNQV</sequence>
<organism evidence="1 2">
    <name type="scientific">Caproicibacterium amylolyticum</name>
    <dbReference type="NCBI Taxonomy" id="2766537"/>
    <lineage>
        <taxon>Bacteria</taxon>
        <taxon>Bacillati</taxon>
        <taxon>Bacillota</taxon>
        <taxon>Clostridia</taxon>
        <taxon>Eubacteriales</taxon>
        <taxon>Oscillospiraceae</taxon>
        <taxon>Caproicibacterium</taxon>
    </lineage>
</organism>
<dbReference type="Gene3D" id="3.40.50.2000">
    <property type="entry name" value="Glycogen Phosphorylase B"/>
    <property type="match status" value="1"/>
</dbReference>
<evidence type="ECO:0000313" key="2">
    <source>
        <dbReference type="Proteomes" id="UP000516046"/>
    </source>
</evidence>
<proteinExistence type="predicted"/>
<evidence type="ECO:0000313" key="1">
    <source>
        <dbReference type="EMBL" id="QNO17989.1"/>
    </source>
</evidence>
<dbReference type="RefSeq" id="WP_212507054.1">
    <property type="nucleotide sequence ID" value="NZ_CP060696.1"/>
</dbReference>
<dbReference type="Pfam" id="PF13692">
    <property type="entry name" value="Glyco_trans_1_4"/>
    <property type="match status" value="1"/>
</dbReference>
<reference evidence="1 2" key="1">
    <citation type="submission" date="2020-08" db="EMBL/GenBank/DDBJ databases">
        <authorList>
            <person name="Ren C."/>
            <person name="Gu Y."/>
            <person name="Xu Y."/>
        </authorList>
    </citation>
    <scope>NUCLEOTIDE SEQUENCE [LARGE SCALE GENOMIC DNA]</scope>
    <source>
        <strain evidence="1 2">LBM18003</strain>
    </source>
</reference>
<dbReference type="EMBL" id="CP060696">
    <property type="protein sequence ID" value="QNO17989.1"/>
    <property type="molecule type" value="Genomic_DNA"/>
</dbReference>
<dbReference type="KEGG" id="caml:H6X83_13925"/>
<dbReference type="AlphaFoldDB" id="A0A7G9WH27"/>
<keyword evidence="2" id="KW-1185">Reference proteome</keyword>
<accession>A0A7G9WH27</accession>
<dbReference type="SUPFAM" id="SSF53756">
    <property type="entry name" value="UDP-Glycosyltransferase/glycogen phosphorylase"/>
    <property type="match status" value="1"/>
</dbReference>
<gene>
    <name evidence="1" type="ORF">H6X83_13925</name>
</gene>